<keyword evidence="1" id="KW-0812">Transmembrane</keyword>
<dbReference type="EMBL" id="KL142416">
    <property type="protein sequence ID" value="KDR67229.1"/>
    <property type="molecule type" value="Genomic_DNA"/>
</dbReference>
<gene>
    <name evidence="3" type="ORF">GALMADRAFT_1126203</name>
</gene>
<evidence type="ECO:0000256" key="1">
    <source>
        <dbReference type="SAM" id="Phobius"/>
    </source>
</evidence>
<dbReference type="Proteomes" id="UP000027222">
    <property type="component" value="Unassembled WGS sequence"/>
</dbReference>
<keyword evidence="1" id="KW-1133">Transmembrane helix</keyword>
<reference evidence="4" key="1">
    <citation type="journal article" date="2014" name="Proc. Natl. Acad. Sci. U.S.A.">
        <title>Extensive sampling of basidiomycete genomes demonstrates inadequacy of the white-rot/brown-rot paradigm for wood decay fungi.</title>
        <authorList>
            <person name="Riley R."/>
            <person name="Salamov A.A."/>
            <person name="Brown D.W."/>
            <person name="Nagy L.G."/>
            <person name="Floudas D."/>
            <person name="Held B.W."/>
            <person name="Levasseur A."/>
            <person name="Lombard V."/>
            <person name="Morin E."/>
            <person name="Otillar R."/>
            <person name="Lindquist E.A."/>
            <person name="Sun H."/>
            <person name="LaButti K.M."/>
            <person name="Schmutz J."/>
            <person name="Jabbour D."/>
            <person name="Luo H."/>
            <person name="Baker S.E."/>
            <person name="Pisabarro A.G."/>
            <person name="Walton J.D."/>
            <person name="Blanchette R.A."/>
            <person name="Henrissat B."/>
            <person name="Martin F."/>
            <person name="Cullen D."/>
            <person name="Hibbett D.S."/>
            <person name="Grigoriev I.V."/>
        </authorList>
    </citation>
    <scope>NUCLEOTIDE SEQUENCE [LARGE SCALE GENOMIC DNA]</scope>
    <source>
        <strain evidence="4">CBS 339.88</strain>
    </source>
</reference>
<feature type="signal peptide" evidence="2">
    <location>
        <begin position="1"/>
        <end position="15"/>
    </location>
</feature>
<keyword evidence="4" id="KW-1185">Reference proteome</keyword>
<sequence length="131" mass="14440">MLFCISVFWVRCSFSLPFSNSSNSSPFTLPKANANANPGTAFQEYSHIQPRLSVTLDPHFTRSWGCNREAAGVVPCCIGLSGCYCFLFPILLCFTFAALLGPTSFWACGIWSPSFYQVSDILSTQNQNFAP</sequence>
<keyword evidence="1" id="KW-0472">Membrane</keyword>
<proteinExistence type="predicted"/>
<feature type="chain" id="PRO_5012926634" description="Hydrophobin" evidence="2">
    <location>
        <begin position="16"/>
        <end position="131"/>
    </location>
</feature>
<organism evidence="3 4">
    <name type="scientific">Galerina marginata (strain CBS 339.88)</name>
    <dbReference type="NCBI Taxonomy" id="685588"/>
    <lineage>
        <taxon>Eukaryota</taxon>
        <taxon>Fungi</taxon>
        <taxon>Dikarya</taxon>
        <taxon>Basidiomycota</taxon>
        <taxon>Agaricomycotina</taxon>
        <taxon>Agaricomycetes</taxon>
        <taxon>Agaricomycetidae</taxon>
        <taxon>Agaricales</taxon>
        <taxon>Agaricineae</taxon>
        <taxon>Strophariaceae</taxon>
        <taxon>Galerina</taxon>
    </lineage>
</organism>
<name>A0A067SHL7_GALM3</name>
<dbReference type="HOGENOM" id="CLU_1927773_0_0_1"/>
<dbReference type="AlphaFoldDB" id="A0A067SHL7"/>
<evidence type="ECO:0000313" key="4">
    <source>
        <dbReference type="Proteomes" id="UP000027222"/>
    </source>
</evidence>
<keyword evidence="2" id="KW-0732">Signal</keyword>
<feature type="transmembrane region" description="Helical" evidence="1">
    <location>
        <begin position="86"/>
        <end position="107"/>
    </location>
</feature>
<evidence type="ECO:0008006" key="5">
    <source>
        <dbReference type="Google" id="ProtNLM"/>
    </source>
</evidence>
<accession>A0A067SHL7</accession>
<protein>
    <recommendedName>
        <fullName evidence="5">Hydrophobin</fullName>
    </recommendedName>
</protein>
<evidence type="ECO:0000313" key="3">
    <source>
        <dbReference type="EMBL" id="KDR67229.1"/>
    </source>
</evidence>
<evidence type="ECO:0000256" key="2">
    <source>
        <dbReference type="SAM" id="SignalP"/>
    </source>
</evidence>